<dbReference type="Proteomes" id="UP001066276">
    <property type="component" value="Chromosome 1_2"/>
</dbReference>
<evidence type="ECO:0000313" key="2">
    <source>
        <dbReference type="Proteomes" id="UP001066276"/>
    </source>
</evidence>
<dbReference type="EMBL" id="JANPWB010000002">
    <property type="protein sequence ID" value="KAJ1210352.1"/>
    <property type="molecule type" value="Genomic_DNA"/>
</dbReference>
<reference evidence="1" key="1">
    <citation type="journal article" date="2022" name="bioRxiv">
        <title>Sequencing and chromosome-scale assembly of the giantPleurodeles waltlgenome.</title>
        <authorList>
            <person name="Brown T."/>
            <person name="Elewa A."/>
            <person name="Iarovenko S."/>
            <person name="Subramanian E."/>
            <person name="Araus A.J."/>
            <person name="Petzold A."/>
            <person name="Susuki M."/>
            <person name="Suzuki K.-i.T."/>
            <person name="Hayashi T."/>
            <person name="Toyoda A."/>
            <person name="Oliveira C."/>
            <person name="Osipova E."/>
            <person name="Leigh N.D."/>
            <person name="Simon A."/>
            <person name="Yun M.H."/>
        </authorList>
    </citation>
    <scope>NUCLEOTIDE SEQUENCE</scope>
    <source>
        <strain evidence="1">20211129_DDA</strain>
        <tissue evidence="1">Liver</tissue>
    </source>
</reference>
<protein>
    <submittedName>
        <fullName evidence="1">Uncharacterized protein</fullName>
    </submittedName>
</protein>
<dbReference type="AlphaFoldDB" id="A0AAV7W8U1"/>
<keyword evidence="2" id="KW-1185">Reference proteome</keyword>
<proteinExistence type="predicted"/>
<name>A0AAV7W8U1_PLEWA</name>
<accession>A0AAV7W8U1</accession>
<evidence type="ECO:0000313" key="1">
    <source>
        <dbReference type="EMBL" id="KAJ1210352.1"/>
    </source>
</evidence>
<organism evidence="1 2">
    <name type="scientific">Pleurodeles waltl</name>
    <name type="common">Iberian ribbed newt</name>
    <dbReference type="NCBI Taxonomy" id="8319"/>
    <lineage>
        <taxon>Eukaryota</taxon>
        <taxon>Metazoa</taxon>
        <taxon>Chordata</taxon>
        <taxon>Craniata</taxon>
        <taxon>Vertebrata</taxon>
        <taxon>Euteleostomi</taxon>
        <taxon>Amphibia</taxon>
        <taxon>Batrachia</taxon>
        <taxon>Caudata</taxon>
        <taxon>Salamandroidea</taxon>
        <taxon>Salamandridae</taxon>
        <taxon>Pleurodelinae</taxon>
        <taxon>Pleurodeles</taxon>
    </lineage>
</organism>
<comment type="caution">
    <text evidence="1">The sequence shown here is derived from an EMBL/GenBank/DDBJ whole genome shotgun (WGS) entry which is preliminary data.</text>
</comment>
<sequence>MGLSVASDEIPPERLMAGLVEAGNLPPRKSVLLKVATTCWKNCLKRTGVAVPYSPELPLTAIPLGMTYCAQTGNQTRAWMQAGAATLGDLFRWGFYAPLRDK</sequence>
<gene>
    <name evidence="1" type="ORF">NDU88_005718</name>
</gene>